<dbReference type="Proteomes" id="UP000002640">
    <property type="component" value="Unassembled WGS sequence"/>
</dbReference>
<dbReference type="KEGG" id="psoj:PHYSODRAFT_331844"/>
<gene>
    <name evidence="2" type="ORF">PHYSODRAFT_331844</name>
</gene>
<evidence type="ECO:0000313" key="2">
    <source>
        <dbReference type="EMBL" id="EGZ17931.1"/>
    </source>
</evidence>
<evidence type="ECO:0000313" key="3">
    <source>
        <dbReference type="Proteomes" id="UP000002640"/>
    </source>
</evidence>
<dbReference type="RefSeq" id="XP_009526989.1">
    <property type="nucleotide sequence ID" value="XM_009528694.1"/>
</dbReference>
<keyword evidence="3" id="KW-1185">Reference proteome</keyword>
<evidence type="ECO:0000256" key="1">
    <source>
        <dbReference type="SAM" id="SignalP"/>
    </source>
</evidence>
<dbReference type="AlphaFoldDB" id="G4ZFJ4"/>
<feature type="signal peptide" evidence="1">
    <location>
        <begin position="1"/>
        <end position="21"/>
    </location>
</feature>
<organism evidence="2 3">
    <name type="scientific">Phytophthora sojae (strain P6497)</name>
    <name type="common">Soybean stem and root rot agent</name>
    <name type="synonym">Phytophthora megasperma f. sp. glycines</name>
    <dbReference type="NCBI Taxonomy" id="1094619"/>
    <lineage>
        <taxon>Eukaryota</taxon>
        <taxon>Sar</taxon>
        <taxon>Stramenopiles</taxon>
        <taxon>Oomycota</taxon>
        <taxon>Peronosporomycetes</taxon>
        <taxon>Peronosporales</taxon>
        <taxon>Peronosporaceae</taxon>
        <taxon>Phytophthora</taxon>
    </lineage>
</organism>
<name>G4ZFJ4_PHYSP</name>
<keyword evidence="1" id="KW-0732">Signal</keyword>
<protein>
    <submittedName>
        <fullName evidence="2">Uncharacterized protein</fullName>
    </submittedName>
</protein>
<reference evidence="2 3" key="1">
    <citation type="journal article" date="2006" name="Science">
        <title>Phytophthora genome sequences uncover evolutionary origins and mechanisms of pathogenesis.</title>
        <authorList>
            <person name="Tyler B.M."/>
            <person name="Tripathy S."/>
            <person name="Zhang X."/>
            <person name="Dehal P."/>
            <person name="Jiang R.H."/>
            <person name="Aerts A."/>
            <person name="Arredondo F.D."/>
            <person name="Baxter L."/>
            <person name="Bensasson D."/>
            <person name="Beynon J.L."/>
            <person name="Chapman J."/>
            <person name="Damasceno C.M."/>
            <person name="Dorrance A.E."/>
            <person name="Dou D."/>
            <person name="Dickerman A.W."/>
            <person name="Dubchak I.L."/>
            <person name="Garbelotto M."/>
            <person name="Gijzen M."/>
            <person name="Gordon S.G."/>
            <person name="Govers F."/>
            <person name="Grunwald N.J."/>
            <person name="Huang W."/>
            <person name="Ivors K.L."/>
            <person name="Jones R.W."/>
            <person name="Kamoun S."/>
            <person name="Krampis K."/>
            <person name="Lamour K.H."/>
            <person name="Lee M.K."/>
            <person name="McDonald W.H."/>
            <person name="Medina M."/>
            <person name="Meijer H.J."/>
            <person name="Nordberg E.K."/>
            <person name="Maclean D.J."/>
            <person name="Ospina-Giraldo M.D."/>
            <person name="Morris P.F."/>
            <person name="Phuntumart V."/>
            <person name="Putnam N.H."/>
            <person name="Rash S."/>
            <person name="Rose J.K."/>
            <person name="Sakihama Y."/>
            <person name="Salamov A.A."/>
            <person name="Savidor A."/>
            <person name="Scheuring C.F."/>
            <person name="Smith B.M."/>
            <person name="Sobral B.W."/>
            <person name="Terry A."/>
            <person name="Torto-Alalibo T.A."/>
            <person name="Win J."/>
            <person name="Xu Z."/>
            <person name="Zhang H."/>
            <person name="Grigoriev I.V."/>
            <person name="Rokhsar D.S."/>
            <person name="Boore J.L."/>
        </authorList>
    </citation>
    <scope>NUCLEOTIDE SEQUENCE [LARGE SCALE GENOMIC DNA]</scope>
    <source>
        <strain evidence="2 3">P6497</strain>
    </source>
</reference>
<dbReference type="EMBL" id="JH159154">
    <property type="protein sequence ID" value="EGZ17931.1"/>
    <property type="molecule type" value="Genomic_DNA"/>
</dbReference>
<dbReference type="InParanoid" id="G4ZFJ4"/>
<proteinExistence type="predicted"/>
<feature type="chain" id="PRO_5003472414" evidence="1">
    <location>
        <begin position="22"/>
        <end position="133"/>
    </location>
</feature>
<dbReference type="GeneID" id="20646341"/>
<accession>G4ZFJ4</accession>
<sequence length="133" mass="14098">MELLDGVFGLVLATLAALGQSEQFTAEDTPVENRLRLDGEAVACIVGRRGGTKLCVRHEGQDSMRVSVLMSEQFADDGTLVMRSLFVAVAVSRIFAGETCTCDNSELFPAGMAKMVTGDDYAMPTASGRCGAL</sequence>